<feature type="transmembrane region" description="Helical" evidence="1">
    <location>
        <begin position="65"/>
        <end position="85"/>
    </location>
</feature>
<evidence type="ECO:0000313" key="2">
    <source>
        <dbReference type="EMBL" id="OTA21806.1"/>
    </source>
</evidence>
<evidence type="ECO:0000313" key="3">
    <source>
        <dbReference type="Proteomes" id="UP000194204"/>
    </source>
</evidence>
<dbReference type="RefSeq" id="WP_086110957.1">
    <property type="nucleotide sequence ID" value="NZ_CAWNHF010000001.1"/>
</dbReference>
<dbReference type="PANTHER" id="PTHR38684">
    <property type="entry name" value="PROTEIN AMPE"/>
    <property type="match status" value="1"/>
</dbReference>
<dbReference type="InterPro" id="IPR031347">
    <property type="entry name" value="AmpE"/>
</dbReference>
<feature type="transmembrane region" description="Helical" evidence="1">
    <location>
        <begin position="41"/>
        <end position="58"/>
    </location>
</feature>
<keyword evidence="1" id="KW-0812">Transmembrane</keyword>
<dbReference type="Proteomes" id="UP000194204">
    <property type="component" value="Unassembled WGS sequence"/>
</dbReference>
<dbReference type="NCBIfam" id="NF008219">
    <property type="entry name" value="PRK10987.1"/>
    <property type="match status" value="1"/>
</dbReference>
<protein>
    <submittedName>
        <fullName evidence="2">Regulatory protein AmpE</fullName>
    </submittedName>
</protein>
<accession>A0A1Y2SRN8</accession>
<feature type="transmembrane region" description="Helical" evidence="1">
    <location>
        <begin position="164"/>
        <end position="184"/>
    </location>
</feature>
<gene>
    <name evidence="2" type="ORF">Xbed_00054</name>
</gene>
<name>A0A1Y2SRN8_9GAMM</name>
<dbReference type="OrthoDB" id="9811967at2"/>
<keyword evidence="1" id="KW-0472">Membrane</keyword>
<keyword evidence="3" id="KW-1185">Reference proteome</keyword>
<dbReference type="InterPro" id="IPR052966">
    <property type="entry name" value="Beta-lactamase_Reg"/>
</dbReference>
<dbReference type="STRING" id="40578.Xbed_00054"/>
<organism evidence="2 3">
    <name type="scientific">Xenorhabdus beddingii</name>
    <dbReference type="NCBI Taxonomy" id="40578"/>
    <lineage>
        <taxon>Bacteria</taxon>
        <taxon>Pseudomonadati</taxon>
        <taxon>Pseudomonadota</taxon>
        <taxon>Gammaproteobacteria</taxon>
        <taxon>Enterobacterales</taxon>
        <taxon>Morganellaceae</taxon>
        <taxon>Xenorhabdus</taxon>
    </lineage>
</organism>
<dbReference type="AlphaFoldDB" id="A0A1Y2SRN8"/>
<keyword evidence="1" id="KW-1133">Transmembrane helix</keyword>
<dbReference type="GO" id="GO:0005886">
    <property type="term" value="C:plasma membrane"/>
    <property type="evidence" value="ECO:0007669"/>
    <property type="project" value="TreeGrafter"/>
</dbReference>
<sequence>MTLFILLLILAWERVFKMGDRWQLERYLSPLFARIKSYSLWGSLIMTVLVALLTWKLIDISDSIAFSIPAILLGIIISLLCIGAGELRHDYRGYLQAVRHDDIEQQNIYLARLMMIQGKLPDTAIPVNTLAPVNALSETIKDGRLREIQNALIWINFRYYLAPIFWLVVLGKFGPAMLMGYGCLRAYQGWLAQHATAVQRAQSGVDGILHWLDWLPARLAGIAYALLGHGEKALPAWIASLSDFRTSQYRVISQLAQFALSKEPHLNPLETPVAAVTLAKKATFTILIVVALLTIYGAII</sequence>
<feature type="transmembrane region" description="Helical" evidence="1">
    <location>
        <begin position="282"/>
        <end position="299"/>
    </location>
</feature>
<reference evidence="2 3" key="1">
    <citation type="submission" date="2017-01" db="EMBL/GenBank/DDBJ databases">
        <title>Deconstructing symbiosis and pathogenesis requirements using a combined genomic-metabolomic approach.</title>
        <authorList>
            <person name="Tobias N.J."/>
            <person name="Wolff H."/>
            <person name="Djahanschiri B."/>
            <person name="Ebersberger I."/>
            <person name="Bode H.B."/>
        </authorList>
    </citation>
    <scope>NUCLEOTIDE SEQUENCE [LARGE SCALE GENOMIC DNA]</scope>
    <source>
        <strain evidence="2 3">DSM 4764</strain>
    </source>
</reference>
<dbReference type="Pfam" id="PF17113">
    <property type="entry name" value="AmpE"/>
    <property type="match status" value="1"/>
</dbReference>
<proteinExistence type="predicted"/>
<evidence type="ECO:0000256" key="1">
    <source>
        <dbReference type="SAM" id="Phobius"/>
    </source>
</evidence>
<dbReference type="EMBL" id="MUBK01000001">
    <property type="protein sequence ID" value="OTA21806.1"/>
    <property type="molecule type" value="Genomic_DNA"/>
</dbReference>
<comment type="caution">
    <text evidence="2">The sequence shown here is derived from an EMBL/GenBank/DDBJ whole genome shotgun (WGS) entry which is preliminary data.</text>
</comment>
<dbReference type="GO" id="GO:0046677">
    <property type="term" value="P:response to antibiotic"/>
    <property type="evidence" value="ECO:0007669"/>
    <property type="project" value="TreeGrafter"/>
</dbReference>
<dbReference type="PANTHER" id="PTHR38684:SF1">
    <property type="entry name" value="PROTEIN AMPE"/>
    <property type="match status" value="1"/>
</dbReference>